<evidence type="ECO:0000313" key="4">
    <source>
        <dbReference type="Proteomes" id="UP000093629"/>
    </source>
</evidence>
<reference evidence="3 4" key="1">
    <citation type="submission" date="2016-06" db="EMBL/GenBank/DDBJ databases">
        <authorList>
            <person name="Kjaerup R.B."/>
            <person name="Dalgaard T.S."/>
            <person name="Juul-Madsen H.R."/>
        </authorList>
    </citation>
    <scope>NUCLEOTIDE SEQUENCE [LARGE SCALE GENOMIC DNA]</scope>
    <source>
        <strain evidence="3 4">1245139.5</strain>
    </source>
</reference>
<dbReference type="RefSeq" id="WP_065157455.1">
    <property type="nucleotide sequence ID" value="NZ_LZLQ01000024.1"/>
</dbReference>
<dbReference type="EMBL" id="LZLQ01000024">
    <property type="protein sequence ID" value="OBK18751.1"/>
    <property type="molecule type" value="Genomic_DNA"/>
</dbReference>
<accession>A0A1A3NAD1</accession>
<feature type="signal peptide" evidence="1">
    <location>
        <begin position="1"/>
        <end position="32"/>
    </location>
</feature>
<feature type="chain" id="PRO_5008326925" description="DUF4189 domain-containing protein" evidence="1">
    <location>
        <begin position="33"/>
        <end position="146"/>
    </location>
</feature>
<name>A0A1A3NAD1_MYCAS</name>
<comment type="caution">
    <text evidence="3">The sequence shown here is derived from an EMBL/GenBank/DDBJ whole genome shotgun (WGS) entry which is preliminary data.</text>
</comment>
<organism evidence="3 4">
    <name type="scientific">Mycobacterium asiaticum</name>
    <dbReference type="NCBI Taxonomy" id="1790"/>
    <lineage>
        <taxon>Bacteria</taxon>
        <taxon>Bacillati</taxon>
        <taxon>Actinomycetota</taxon>
        <taxon>Actinomycetes</taxon>
        <taxon>Mycobacteriales</taxon>
        <taxon>Mycobacteriaceae</taxon>
        <taxon>Mycobacterium</taxon>
    </lineage>
</organism>
<dbReference type="PROSITE" id="PS51257">
    <property type="entry name" value="PROKAR_LIPOPROTEIN"/>
    <property type="match status" value="1"/>
</dbReference>
<feature type="domain" description="DUF4189" evidence="2">
    <location>
        <begin position="61"/>
        <end position="136"/>
    </location>
</feature>
<evidence type="ECO:0000256" key="1">
    <source>
        <dbReference type="SAM" id="SignalP"/>
    </source>
</evidence>
<proteinExistence type="predicted"/>
<gene>
    <name evidence="3" type="ORF">A5636_02485</name>
</gene>
<dbReference type="AlphaFoldDB" id="A0A1A3NAD1"/>
<dbReference type="OrthoDB" id="4731956at2"/>
<keyword evidence="1" id="KW-0732">Signal</keyword>
<dbReference type="Pfam" id="PF13827">
    <property type="entry name" value="DUF4189"/>
    <property type="match status" value="1"/>
</dbReference>
<evidence type="ECO:0000259" key="2">
    <source>
        <dbReference type="Pfam" id="PF13827"/>
    </source>
</evidence>
<protein>
    <recommendedName>
        <fullName evidence="2">DUF4189 domain-containing protein</fullName>
    </recommendedName>
</protein>
<sequence length="146" mass="15062">MTTRQRRRVALTLASLLAACAMAFTVVHPASARTHQAPTPAAGTTFPSDAPTNLPPLLKHYGAFAYSPDGSSGVARRHKSKLGAQQEALERCGTDSCTVVSTFTHCGAVAHDGASYHGGVGMSRTAAEAHAVSELGGGWIVTSVCN</sequence>
<evidence type="ECO:0000313" key="3">
    <source>
        <dbReference type="EMBL" id="OBK18751.1"/>
    </source>
</evidence>
<keyword evidence="4" id="KW-1185">Reference proteome</keyword>
<dbReference type="Proteomes" id="UP000093629">
    <property type="component" value="Unassembled WGS sequence"/>
</dbReference>
<dbReference type="InterPro" id="IPR025240">
    <property type="entry name" value="DUF4189"/>
</dbReference>